<organism evidence="8 9">
    <name type="scientific">Sulfuritalea hydrogenivorans sk43H</name>
    <dbReference type="NCBI Taxonomy" id="1223802"/>
    <lineage>
        <taxon>Bacteria</taxon>
        <taxon>Pseudomonadati</taxon>
        <taxon>Pseudomonadota</taxon>
        <taxon>Betaproteobacteria</taxon>
        <taxon>Nitrosomonadales</taxon>
        <taxon>Sterolibacteriaceae</taxon>
        <taxon>Sulfuritalea</taxon>
    </lineage>
</organism>
<keyword evidence="5" id="KW-0804">Transcription</keyword>
<dbReference type="KEGG" id="shd:SUTH_01195"/>
<dbReference type="EMBL" id="AP012547">
    <property type="protein sequence ID" value="BAO28995.1"/>
    <property type="molecule type" value="Genomic_DNA"/>
</dbReference>
<dbReference type="Gene3D" id="2.30.30.110">
    <property type="match status" value="1"/>
</dbReference>
<keyword evidence="9" id="KW-1185">Reference proteome</keyword>
<comment type="similarity">
    <text evidence="1">Belongs to the CcdB toxin family.</text>
</comment>
<keyword evidence="3" id="KW-0678">Repressor</keyword>
<evidence type="ECO:0000256" key="3">
    <source>
        <dbReference type="ARBA" id="ARBA00022491"/>
    </source>
</evidence>
<reference evidence="8 9" key="1">
    <citation type="journal article" date="2014" name="Syst. Appl. Microbiol.">
        <title>Complete genomes of freshwater sulfur oxidizers Sulfuricella denitrificans skB26 and Sulfuritalea hydrogenivorans sk43H: genetic insights into the sulfur oxidation pathway of betaproteobacteria.</title>
        <authorList>
            <person name="Watanabe T."/>
            <person name="Kojima H."/>
            <person name="Fukui M."/>
        </authorList>
    </citation>
    <scope>NUCLEOTIDE SEQUENCE [LARGE SCALE GENOMIC DNA]</scope>
    <source>
        <strain evidence="8">DSM22779</strain>
    </source>
</reference>
<evidence type="ECO:0000256" key="4">
    <source>
        <dbReference type="ARBA" id="ARBA00023015"/>
    </source>
</evidence>
<protein>
    <recommendedName>
        <fullName evidence="2">Toxin CcdB</fullName>
    </recommendedName>
    <alternativeName>
        <fullName evidence="7">Cytotoxic protein CcdB</fullName>
    </alternativeName>
    <alternativeName>
        <fullName evidence="6">Protein LetD</fullName>
    </alternativeName>
</protein>
<accession>W0SDZ6</accession>
<dbReference type="OrthoDB" id="9813510at2"/>
<evidence type="ECO:0000256" key="2">
    <source>
        <dbReference type="ARBA" id="ARBA00015075"/>
    </source>
</evidence>
<evidence type="ECO:0000256" key="6">
    <source>
        <dbReference type="ARBA" id="ARBA00029628"/>
    </source>
</evidence>
<evidence type="ECO:0000313" key="8">
    <source>
        <dbReference type="EMBL" id="BAO28995.1"/>
    </source>
</evidence>
<dbReference type="GO" id="GO:0006276">
    <property type="term" value="P:plasmid maintenance"/>
    <property type="evidence" value="ECO:0007669"/>
    <property type="project" value="InterPro"/>
</dbReference>
<evidence type="ECO:0000313" key="9">
    <source>
        <dbReference type="Proteomes" id="UP000031637"/>
    </source>
</evidence>
<proteinExistence type="inferred from homology"/>
<dbReference type="Pfam" id="PF01845">
    <property type="entry name" value="CcdB"/>
    <property type="match status" value="1"/>
</dbReference>
<gene>
    <name evidence="8" type="ORF">SUTH_01195</name>
</gene>
<dbReference type="AlphaFoldDB" id="W0SDZ6"/>
<dbReference type="InterPro" id="IPR011067">
    <property type="entry name" value="Plasmid_toxin/cell-grow_inhib"/>
</dbReference>
<dbReference type="GO" id="GO:0008657">
    <property type="term" value="F:DNA topoisomerase type II (double strand cut, ATP-hydrolyzing) inhibitor activity"/>
    <property type="evidence" value="ECO:0007669"/>
    <property type="project" value="InterPro"/>
</dbReference>
<evidence type="ECO:0000256" key="7">
    <source>
        <dbReference type="ARBA" id="ARBA00033135"/>
    </source>
</evidence>
<dbReference type="STRING" id="1223802.SUTH_01195"/>
<evidence type="ECO:0000256" key="5">
    <source>
        <dbReference type="ARBA" id="ARBA00023163"/>
    </source>
</evidence>
<dbReference type="RefSeq" id="WP_041097833.1">
    <property type="nucleotide sequence ID" value="NZ_AP012547.1"/>
</dbReference>
<keyword evidence="4" id="KW-0805">Transcription regulation</keyword>
<sequence>MAHLDVFRNPDATTASVIPYVVDVQSELLADLPTHVVIPLAYPEAIETPILRLNPKVGVGDTALVVLTQDMASVSNRLLRHPVANLSPQRDEILAALDFLFTGF</sequence>
<name>W0SDZ6_9PROT</name>
<dbReference type="HOGENOM" id="CLU_158043_1_1_4"/>
<dbReference type="SUPFAM" id="SSF50118">
    <property type="entry name" value="Cell growth inhibitor/plasmid maintenance toxic component"/>
    <property type="match status" value="1"/>
</dbReference>
<dbReference type="Proteomes" id="UP000031637">
    <property type="component" value="Chromosome"/>
</dbReference>
<dbReference type="InterPro" id="IPR002712">
    <property type="entry name" value="CcdB"/>
</dbReference>
<evidence type="ECO:0000256" key="1">
    <source>
        <dbReference type="ARBA" id="ARBA00005230"/>
    </source>
</evidence>